<name>A0A165CLB4_EXIGL</name>
<accession>A0A165CLB4</accession>
<evidence type="ECO:0000313" key="2">
    <source>
        <dbReference type="Proteomes" id="UP000077266"/>
    </source>
</evidence>
<evidence type="ECO:0008006" key="3">
    <source>
        <dbReference type="Google" id="ProtNLM"/>
    </source>
</evidence>
<sequence>MRAEHALAILERSAAADITVSICFSAHHSRTFRQLSAVDITNGHAVVRAIAQKTHLERITQLSLQLTAVAWDEDVFAPFLHQGEPLPMPSLRSLSIYTWDSEELASARPIRIRAFNLEQITIESCNVWAWSVFAGARTTHVSIGGFTLKMSDLASLLELAPNLDRLNIGSLYRPTHIHNDISPEAIIRVRRSLSAHPRAGSRLTHFDAVSVVAPGLALLCQILPTQLCVPNMVLIQTAPDDEDDDDWLEFLMIPRI</sequence>
<proteinExistence type="predicted"/>
<dbReference type="Proteomes" id="UP000077266">
    <property type="component" value="Unassembled WGS sequence"/>
</dbReference>
<dbReference type="EMBL" id="KV426308">
    <property type="protein sequence ID" value="KZV82680.1"/>
    <property type="molecule type" value="Genomic_DNA"/>
</dbReference>
<organism evidence="1 2">
    <name type="scientific">Exidia glandulosa HHB12029</name>
    <dbReference type="NCBI Taxonomy" id="1314781"/>
    <lineage>
        <taxon>Eukaryota</taxon>
        <taxon>Fungi</taxon>
        <taxon>Dikarya</taxon>
        <taxon>Basidiomycota</taxon>
        <taxon>Agaricomycotina</taxon>
        <taxon>Agaricomycetes</taxon>
        <taxon>Auriculariales</taxon>
        <taxon>Exidiaceae</taxon>
        <taxon>Exidia</taxon>
    </lineage>
</organism>
<evidence type="ECO:0000313" key="1">
    <source>
        <dbReference type="EMBL" id="KZV82680.1"/>
    </source>
</evidence>
<gene>
    <name evidence="1" type="ORF">EXIGLDRAFT_335961</name>
</gene>
<dbReference type="AlphaFoldDB" id="A0A165CLB4"/>
<dbReference type="InParanoid" id="A0A165CLB4"/>
<protein>
    <recommendedName>
        <fullName evidence="3">F-box domain-containing protein</fullName>
    </recommendedName>
</protein>
<reference evidence="1 2" key="1">
    <citation type="journal article" date="2016" name="Mol. Biol. Evol.">
        <title>Comparative Genomics of Early-Diverging Mushroom-Forming Fungi Provides Insights into the Origins of Lignocellulose Decay Capabilities.</title>
        <authorList>
            <person name="Nagy L.G."/>
            <person name="Riley R."/>
            <person name="Tritt A."/>
            <person name="Adam C."/>
            <person name="Daum C."/>
            <person name="Floudas D."/>
            <person name="Sun H."/>
            <person name="Yadav J.S."/>
            <person name="Pangilinan J."/>
            <person name="Larsson K.H."/>
            <person name="Matsuura K."/>
            <person name="Barry K."/>
            <person name="Labutti K."/>
            <person name="Kuo R."/>
            <person name="Ohm R.A."/>
            <person name="Bhattacharya S.S."/>
            <person name="Shirouzu T."/>
            <person name="Yoshinaga Y."/>
            <person name="Martin F.M."/>
            <person name="Grigoriev I.V."/>
            <person name="Hibbett D.S."/>
        </authorList>
    </citation>
    <scope>NUCLEOTIDE SEQUENCE [LARGE SCALE GENOMIC DNA]</scope>
    <source>
        <strain evidence="1 2">HHB12029</strain>
    </source>
</reference>
<keyword evidence="2" id="KW-1185">Reference proteome</keyword>